<feature type="non-terminal residue" evidence="1">
    <location>
        <position position="1"/>
    </location>
</feature>
<organism evidence="1 2">
    <name type="scientific">Batillaria attramentaria</name>
    <dbReference type="NCBI Taxonomy" id="370345"/>
    <lineage>
        <taxon>Eukaryota</taxon>
        <taxon>Metazoa</taxon>
        <taxon>Spiralia</taxon>
        <taxon>Lophotrochozoa</taxon>
        <taxon>Mollusca</taxon>
        <taxon>Gastropoda</taxon>
        <taxon>Caenogastropoda</taxon>
        <taxon>Sorbeoconcha</taxon>
        <taxon>Cerithioidea</taxon>
        <taxon>Batillariidae</taxon>
        <taxon>Batillaria</taxon>
    </lineage>
</organism>
<name>A0ABD0LBG9_9CAEN</name>
<evidence type="ECO:0000313" key="1">
    <source>
        <dbReference type="EMBL" id="KAK7496680.1"/>
    </source>
</evidence>
<proteinExistence type="predicted"/>
<accession>A0ABD0LBG9</accession>
<comment type="caution">
    <text evidence="1">The sequence shown here is derived from an EMBL/GenBank/DDBJ whole genome shotgun (WGS) entry which is preliminary data.</text>
</comment>
<gene>
    <name evidence="1" type="ORF">BaRGS_00012087</name>
</gene>
<dbReference type="EMBL" id="JACVVK020000065">
    <property type="protein sequence ID" value="KAK7496680.1"/>
    <property type="molecule type" value="Genomic_DNA"/>
</dbReference>
<reference evidence="1 2" key="1">
    <citation type="journal article" date="2023" name="Sci. Data">
        <title>Genome assembly of the Korean intertidal mud-creeper Batillaria attramentaria.</title>
        <authorList>
            <person name="Patra A.K."/>
            <person name="Ho P.T."/>
            <person name="Jun S."/>
            <person name="Lee S.J."/>
            <person name="Kim Y."/>
            <person name="Won Y.J."/>
        </authorList>
    </citation>
    <scope>NUCLEOTIDE SEQUENCE [LARGE SCALE GENOMIC DNA]</scope>
    <source>
        <strain evidence="1">Wonlab-2016</strain>
    </source>
</reference>
<keyword evidence="2" id="KW-1185">Reference proteome</keyword>
<dbReference type="AlphaFoldDB" id="A0ABD0LBG9"/>
<dbReference type="Proteomes" id="UP001519460">
    <property type="component" value="Unassembled WGS sequence"/>
</dbReference>
<protein>
    <submittedName>
        <fullName evidence="1">Uncharacterized protein</fullName>
    </submittedName>
</protein>
<evidence type="ECO:0000313" key="2">
    <source>
        <dbReference type="Proteomes" id="UP001519460"/>
    </source>
</evidence>
<sequence>GKFSIIERKTAFFEHNHVSFARGARRQKDGLRTKGNCRNQPALLQASLPSPFALCVAMCMRNNSSNAAKELTFLGLDSLSATG</sequence>